<evidence type="ECO:0000256" key="8">
    <source>
        <dbReference type="ARBA" id="ARBA00023136"/>
    </source>
</evidence>
<feature type="transmembrane region" description="Helical" evidence="12">
    <location>
        <begin position="132"/>
        <end position="150"/>
    </location>
</feature>
<dbReference type="AlphaFoldDB" id="A0AAR5P3I5"/>
<evidence type="ECO:0000256" key="12">
    <source>
        <dbReference type="SAM" id="Phobius"/>
    </source>
</evidence>
<feature type="transmembrane region" description="Helical" evidence="12">
    <location>
        <begin position="358"/>
        <end position="379"/>
    </location>
</feature>
<feature type="transmembrane region" description="Helical" evidence="12">
    <location>
        <begin position="423"/>
        <end position="445"/>
    </location>
</feature>
<evidence type="ECO:0000256" key="6">
    <source>
        <dbReference type="ARBA" id="ARBA00022989"/>
    </source>
</evidence>
<keyword evidence="4 12" id="KW-0812">Transmembrane</keyword>
<feature type="transmembrane region" description="Helical" evidence="12">
    <location>
        <begin position="162"/>
        <end position="184"/>
    </location>
</feature>
<dbReference type="InterPro" id="IPR050382">
    <property type="entry name" value="MFS_Na/Anion_cotransporter"/>
</dbReference>
<comment type="similarity">
    <text evidence="2">Belongs to the major facilitator superfamily. Sodium/anion cotransporter family.</text>
</comment>
<evidence type="ECO:0000313" key="15">
    <source>
        <dbReference type="Proteomes" id="UP000019118"/>
    </source>
</evidence>
<dbReference type="GO" id="GO:0015293">
    <property type="term" value="F:symporter activity"/>
    <property type="evidence" value="ECO:0007669"/>
    <property type="project" value="UniProtKB-KW"/>
</dbReference>
<evidence type="ECO:0000256" key="7">
    <source>
        <dbReference type="ARBA" id="ARBA00023053"/>
    </source>
</evidence>
<dbReference type="InterPro" id="IPR011701">
    <property type="entry name" value="MFS"/>
</dbReference>
<keyword evidence="7" id="KW-0915">Sodium</keyword>
<keyword evidence="9" id="KW-0739">Sodium transport</keyword>
<evidence type="ECO:0000256" key="11">
    <source>
        <dbReference type="ARBA" id="ARBA00068450"/>
    </source>
</evidence>
<feature type="transmembrane region" description="Helical" evidence="12">
    <location>
        <begin position="190"/>
        <end position="212"/>
    </location>
</feature>
<dbReference type="Proteomes" id="UP000019118">
    <property type="component" value="Unassembled WGS sequence"/>
</dbReference>
<accession>A0AAR5P3I5</accession>
<keyword evidence="3" id="KW-0813">Transport</keyword>
<dbReference type="InterPro" id="IPR036259">
    <property type="entry name" value="MFS_trans_sf"/>
</dbReference>
<feature type="transmembrane region" description="Helical" evidence="12">
    <location>
        <begin position="73"/>
        <end position="94"/>
    </location>
</feature>
<comment type="subcellular location">
    <subcellularLocation>
        <location evidence="1">Membrane</location>
        <topology evidence="1">Multi-pass membrane protein</topology>
    </subcellularLocation>
</comment>
<proteinExistence type="inferred from homology"/>
<dbReference type="InterPro" id="IPR020846">
    <property type="entry name" value="MFS_dom"/>
</dbReference>
<dbReference type="GeneID" id="109534453"/>
<keyword evidence="5" id="KW-0769">Symport</keyword>
<dbReference type="FunFam" id="1.20.1250.20:FF:000144">
    <property type="entry name" value="Picot, isoform B"/>
    <property type="match status" value="1"/>
</dbReference>
<sequence length="483" mass="52913">MANVNEAPLELADQQSSSPFIKVRYIQVVLLFFMLGISFSIRICLSVAIVAMTSNSTSSNPDVPYYDWGNSNIILSSFYWSYAILQFVAGNFVHWFGTKKLILVSIFANSVTCALIPLAAKCAGANGVMVLRVIQGLFQGFLLPCMNGVLGRWLPPTELSYLTSIVFSGYQVGAIASTVITGYFSASHWGWPAAFYLFAALGFVWCIFWAFLSAETPATHPSITKEERKYIEHSLGQQDDHLIGKKSIPWSAILKSVPYWAIIIAAIGESWSTTFLSAELPSYLSYAIGLDIQESSLFSAAPVVGALIGCLCYSPIAGYAIKKGYITTINSRRFFQGFSMFSVSIGFLLLPYIVDRTIIAVVLIGSTTAGAAVIGGHIINHLDLSPRYAAILSGISNGIGQLIAIFAPILVHFIVTDQTDARLWGYTFVLSAIVGISTTIFFIWFCSGERQWWDEVDKKRYEASTETPLPEYGKTNPAFSGET</sequence>
<protein>
    <recommendedName>
        <fullName evidence="11">Putative inorganic phosphate cotransporter</fullName>
    </recommendedName>
</protein>
<keyword evidence="15" id="KW-1185">Reference proteome</keyword>
<feature type="transmembrane region" description="Helical" evidence="12">
    <location>
        <begin position="333"/>
        <end position="352"/>
    </location>
</feature>
<dbReference type="Gene3D" id="1.20.1250.20">
    <property type="entry name" value="MFS general substrate transporter like domains"/>
    <property type="match status" value="2"/>
</dbReference>
<feature type="transmembrane region" description="Helical" evidence="12">
    <location>
        <begin position="28"/>
        <end position="53"/>
    </location>
</feature>
<dbReference type="SUPFAM" id="SSF103473">
    <property type="entry name" value="MFS general substrate transporter"/>
    <property type="match status" value="1"/>
</dbReference>
<reference evidence="15" key="1">
    <citation type="journal article" date="2013" name="Genome Biol.">
        <title>Draft genome of the mountain pine beetle, Dendroctonus ponderosae Hopkins, a major forest pest.</title>
        <authorList>
            <person name="Keeling C.I."/>
            <person name="Yuen M.M."/>
            <person name="Liao N.Y."/>
            <person name="Docking T.R."/>
            <person name="Chan S.K."/>
            <person name="Taylor G.A."/>
            <person name="Palmquist D.L."/>
            <person name="Jackman S.D."/>
            <person name="Nguyen A."/>
            <person name="Li M."/>
            <person name="Henderson H."/>
            <person name="Janes J.K."/>
            <person name="Zhao Y."/>
            <person name="Pandoh P."/>
            <person name="Moore R."/>
            <person name="Sperling F.A."/>
            <person name="Huber D.P."/>
            <person name="Birol I."/>
            <person name="Jones S.J."/>
            <person name="Bohlmann J."/>
        </authorList>
    </citation>
    <scope>NUCLEOTIDE SEQUENCE</scope>
</reference>
<feature type="domain" description="Major facilitator superfamily (MFS) profile" evidence="13">
    <location>
        <begin position="24"/>
        <end position="450"/>
    </location>
</feature>
<dbReference type="KEGG" id="dpa:109534453"/>
<evidence type="ECO:0000256" key="9">
    <source>
        <dbReference type="ARBA" id="ARBA00023201"/>
    </source>
</evidence>
<dbReference type="PANTHER" id="PTHR11662:SF280">
    <property type="entry name" value="FI21844P1-RELATED"/>
    <property type="match status" value="1"/>
</dbReference>
<name>A0AAR5P3I5_DENPD</name>
<comment type="function">
    <text evidence="10">May be an inorganic phosphate cotransporter.</text>
</comment>
<evidence type="ECO:0000256" key="1">
    <source>
        <dbReference type="ARBA" id="ARBA00004141"/>
    </source>
</evidence>
<dbReference type="PANTHER" id="PTHR11662">
    <property type="entry name" value="SOLUTE CARRIER FAMILY 17"/>
    <property type="match status" value="1"/>
</dbReference>
<evidence type="ECO:0000256" key="4">
    <source>
        <dbReference type="ARBA" id="ARBA00022692"/>
    </source>
</evidence>
<keyword evidence="9" id="KW-0406">Ion transport</keyword>
<evidence type="ECO:0000256" key="5">
    <source>
        <dbReference type="ARBA" id="ARBA00022847"/>
    </source>
</evidence>
<dbReference type="Pfam" id="PF07690">
    <property type="entry name" value="MFS_1"/>
    <property type="match status" value="1"/>
</dbReference>
<evidence type="ECO:0000256" key="3">
    <source>
        <dbReference type="ARBA" id="ARBA00022448"/>
    </source>
</evidence>
<reference evidence="14" key="2">
    <citation type="submission" date="2024-08" db="UniProtKB">
        <authorList>
            <consortium name="EnsemblMetazoa"/>
        </authorList>
    </citation>
    <scope>IDENTIFICATION</scope>
</reference>
<evidence type="ECO:0000259" key="13">
    <source>
        <dbReference type="PROSITE" id="PS50850"/>
    </source>
</evidence>
<keyword evidence="6 12" id="KW-1133">Transmembrane helix</keyword>
<evidence type="ECO:0000256" key="2">
    <source>
        <dbReference type="ARBA" id="ARBA00008586"/>
    </source>
</evidence>
<evidence type="ECO:0000313" key="14">
    <source>
        <dbReference type="EnsemblMetazoa" id="XP_019755683.1"/>
    </source>
</evidence>
<dbReference type="FunFam" id="1.20.1250.20:FF:000003">
    <property type="entry name" value="Solute carrier family 17 member 3"/>
    <property type="match status" value="1"/>
</dbReference>
<dbReference type="GO" id="GO:0016020">
    <property type="term" value="C:membrane"/>
    <property type="evidence" value="ECO:0007669"/>
    <property type="project" value="UniProtKB-SubCell"/>
</dbReference>
<organism evidence="14 15">
    <name type="scientific">Dendroctonus ponderosae</name>
    <name type="common">Mountain pine beetle</name>
    <dbReference type="NCBI Taxonomy" id="77166"/>
    <lineage>
        <taxon>Eukaryota</taxon>
        <taxon>Metazoa</taxon>
        <taxon>Ecdysozoa</taxon>
        <taxon>Arthropoda</taxon>
        <taxon>Hexapoda</taxon>
        <taxon>Insecta</taxon>
        <taxon>Pterygota</taxon>
        <taxon>Neoptera</taxon>
        <taxon>Endopterygota</taxon>
        <taxon>Coleoptera</taxon>
        <taxon>Polyphaga</taxon>
        <taxon>Cucujiformia</taxon>
        <taxon>Curculionidae</taxon>
        <taxon>Scolytinae</taxon>
        <taxon>Dendroctonus</taxon>
    </lineage>
</organism>
<dbReference type="PROSITE" id="PS50850">
    <property type="entry name" value="MFS"/>
    <property type="match status" value="1"/>
</dbReference>
<dbReference type="GO" id="GO:0006820">
    <property type="term" value="P:monoatomic anion transport"/>
    <property type="evidence" value="ECO:0007669"/>
    <property type="project" value="TreeGrafter"/>
</dbReference>
<evidence type="ECO:0000256" key="10">
    <source>
        <dbReference type="ARBA" id="ARBA00054632"/>
    </source>
</evidence>
<dbReference type="RefSeq" id="XP_019755683.1">
    <property type="nucleotide sequence ID" value="XM_019900124.2"/>
</dbReference>
<feature type="transmembrane region" description="Helical" evidence="12">
    <location>
        <begin position="391"/>
        <end position="411"/>
    </location>
</feature>
<keyword evidence="8 12" id="KW-0472">Membrane</keyword>
<dbReference type="GO" id="GO:0006814">
    <property type="term" value="P:sodium ion transport"/>
    <property type="evidence" value="ECO:0007669"/>
    <property type="project" value="UniProtKB-KW"/>
</dbReference>
<feature type="transmembrane region" description="Helical" evidence="12">
    <location>
        <begin position="101"/>
        <end position="120"/>
    </location>
</feature>
<feature type="transmembrane region" description="Helical" evidence="12">
    <location>
        <begin position="298"/>
        <end position="321"/>
    </location>
</feature>
<feature type="transmembrane region" description="Helical" evidence="12">
    <location>
        <begin position="257"/>
        <end position="278"/>
    </location>
</feature>
<dbReference type="EnsemblMetazoa" id="XM_019900124.1">
    <property type="protein sequence ID" value="XP_019755683.1"/>
    <property type="gene ID" value="LOC109534453"/>
</dbReference>